<proteinExistence type="predicted"/>
<feature type="signal peptide" evidence="1">
    <location>
        <begin position="1"/>
        <end position="26"/>
    </location>
</feature>
<dbReference type="AlphaFoldDB" id="A0A1E5NCA8"/>
<organism evidence="2 3">
    <name type="scientific">Brachyspira hampsonii</name>
    <dbReference type="NCBI Taxonomy" id="1287055"/>
    <lineage>
        <taxon>Bacteria</taxon>
        <taxon>Pseudomonadati</taxon>
        <taxon>Spirochaetota</taxon>
        <taxon>Spirochaetia</taxon>
        <taxon>Brachyspirales</taxon>
        <taxon>Brachyspiraceae</taxon>
        <taxon>Brachyspira</taxon>
    </lineage>
</organism>
<dbReference type="PROSITE" id="PS51257">
    <property type="entry name" value="PROKAR_LIPOPROTEIN"/>
    <property type="match status" value="1"/>
</dbReference>
<dbReference type="Proteomes" id="UP000095247">
    <property type="component" value="Unassembled WGS sequence"/>
</dbReference>
<evidence type="ECO:0000313" key="2">
    <source>
        <dbReference type="EMBL" id="OEJ13819.1"/>
    </source>
</evidence>
<gene>
    <name evidence="2" type="ORF">BFL38_03470</name>
</gene>
<keyword evidence="1" id="KW-0732">Signal</keyword>
<reference evidence="2 3" key="1">
    <citation type="submission" date="2016-08" db="EMBL/GenBank/DDBJ databases">
        <title>Characterization and recognition of Brachyspira hampsonii sp. nov., a novel intestinal spirochete that is pathogenic to pigs.</title>
        <authorList>
            <person name="Mirajkar N."/>
            <person name="La T."/>
            <person name="Phillips N."/>
            <person name="Hampson D."/>
            <person name="Gebhart C."/>
        </authorList>
    </citation>
    <scope>NUCLEOTIDE SEQUENCE [LARGE SCALE GENOMIC DNA]</scope>
    <source>
        <strain evidence="2 3">P280/1</strain>
    </source>
</reference>
<evidence type="ECO:0000256" key="1">
    <source>
        <dbReference type="SAM" id="SignalP"/>
    </source>
</evidence>
<protein>
    <recommendedName>
        <fullName evidence="4">Lipoprotein</fullName>
    </recommendedName>
</protein>
<name>A0A1E5NCA8_9SPIR</name>
<comment type="caution">
    <text evidence="2">The sequence shown here is derived from an EMBL/GenBank/DDBJ whole genome shotgun (WGS) entry which is preliminary data.</text>
</comment>
<sequence>MSIGDKKLLLILSILMSLSLFTMSCAKSVAAPDNITGISGGEVLTKEQAKVKINSALNSLGNISDDTLKTGYFDFSSGSLGFNGNQNPYVFYLDFRQTSGNTPYVSQAEILNNIKTALQSYNGEVILTPDANWFSTPANITYGDYVLGVSISSLNYNLPDTIKYIHIYLYANYWQ</sequence>
<accession>A0A1E5NCA8</accession>
<evidence type="ECO:0000313" key="3">
    <source>
        <dbReference type="Proteomes" id="UP000095247"/>
    </source>
</evidence>
<evidence type="ECO:0008006" key="4">
    <source>
        <dbReference type="Google" id="ProtNLM"/>
    </source>
</evidence>
<dbReference type="EMBL" id="MDCO01000012">
    <property type="protein sequence ID" value="OEJ13819.1"/>
    <property type="molecule type" value="Genomic_DNA"/>
</dbReference>
<dbReference type="RefSeq" id="WP_069727122.1">
    <property type="nucleotide sequence ID" value="NZ_MDCO01000012.1"/>
</dbReference>
<feature type="chain" id="PRO_5009182219" description="Lipoprotein" evidence="1">
    <location>
        <begin position="27"/>
        <end position="175"/>
    </location>
</feature>